<dbReference type="SUPFAM" id="SSF144232">
    <property type="entry name" value="HIT/MYND zinc finger-like"/>
    <property type="match status" value="1"/>
</dbReference>
<dbReference type="KEGG" id="aalt:CC77DRAFT_234709"/>
<evidence type="ECO:0000259" key="6">
    <source>
        <dbReference type="PROSITE" id="PS50865"/>
    </source>
</evidence>
<reference evidence="8" key="3">
    <citation type="journal article" date="2019" name="J. ISSAAS">
        <title>Genomics, evolutionary history and diagnostics of the Alternaria alternata species group including apple and Asian pear pathotypes.</title>
        <authorList>
            <person name="Armitage A.D."/>
            <person name="Cockerton H.M."/>
            <person name="Sreenivasaprasad S."/>
            <person name="Woodhall J."/>
            <person name="Lane C."/>
            <person name="Harrison R.J."/>
            <person name="Clarkson J.P."/>
        </authorList>
    </citation>
    <scope>NUCLEOTIDE SEQUENCE</scope>
    <source>
        <strain evidence="8">FERA 1177</strain>
    </source>
</reference>
<evidence type="ECO:0000313" key="8">
    <source>
        <dbReference type="EMBL" id="RYN69353.1"/>
    </source>
</evidence>
<proteinExistence type="predicted"/>
<dbReference type="InterPro" id="IPR002893">
    <property type="entry name" value="Znf_MYND"/>
</dbReference>
<reference evidence="7 9" key="1">
    <citation type="submission" date="2016-05" db="EMBL/GenBank/DDBJ databases">
        <title>Comparative analysis of secretome profiles of manganese(II)-oxidizing ascomycete fungi.</title>
        <authorList>
            <consortium name="DOE Joint Genome Institute"/>
            <person name="Zeiner C.A."/>
            <person name="Purvine S.O."/>
            <person name="Zink E.M."/>
            <person name="Wu S."/>
            <person name="Pasa-Tolic L."/>
            <person name="Chaput D.L."/>
            <person name="Haridas S."/>
            <person name="Grigoriev I.V."/>
            <person name="Santelli C.M."/>
            <person name="Hansel C.M."/>
        </authorList>
    </citation>
    <scope>NUCLEOTIDE SEQUENCE [LARGE SCALE GENOMIC DNA]</scope>
    <source>
        <strain evidence="7 9">SRC1lrK2f</strain>
    </source>
</reference>
<gene>
    <name evidence="8" type="ORF">AA0117_g10868</name>
    <name evidence="7" type="ORF">CC77DRAFT_234709</name>
</gene>
<dbReference type="GO" id="GO:0008270">
    <property type="term" value="F:zinc ion binding"/>
    <property type="evidence" value="ECO:0007669"/>
    <property type="project" value="UniProtKB-KW"/>
</dbReference>
<evidence type="ECO:0000313" key="10">
    <source>
        <dbReference type="Proteomes" id="UP000291422"/>
    </source>
</evidence>
<dbReference type="Gene3D" id="6.10.140.2220">
    <property type="match status" value="1"/>
</dbReference>
<dbReference type="VEuPathDB" id="FungiDB:CC77DRAFT_234709"/>
<name>A0A177DF48_ALTAL</name>
<reference evidence="10" key="2">
    <citation type="journal article" date="2019" name="bioRxiv">
        <title>Genomics, evolutionary history and diagnostics of the Alternaria alternata species group including apple and Asian pear pathotypes.</title>
        <authorList>
            <person name="Armitage A.D."/>
            <person name="Cockerton H.M."/>
            <person name="Sreenivasaprasad S."/>
            <person name="Woodhall J.W."/>
            <person name="Lane C.R."/>
            <person name="Harrison R.J."/>
            <person name="Clarkson J.P."/>
        </authorList>
    </citation>
    <scope>NUCLEOTIDE SEQUENCE [LARGE SCALE GENOMIC DNA]</scope>
    <source>
        <strain evidence="10">FERA 1177</strain>
    </source>
</reference>
<dbReference type="GeneID" id="29116368"/>
<keyword evidence="2 4" id="KW-0863">Zinc-finger</keyword>
<evidence type="ECO:0000256" key="5">
    <source>
        <dbReference type="SAM" id="MobiDB-lite"/>
    </source>
</evidence>
<dbReference type="PROSITE" id="PS01360">
    <property type="entry name" value="ZF_MYND_1"/>
    <property type="match status" value="1"/>
</dbReference>
<sequence length="296" mass="33069">MDSQITSLSDFRLPDYPDAALRLNGSLLSVIDPSPLTPEASEIITPAIGLATVLYRWHPNALAAFLDLDAWFSLTWTLSIAEGTPDGSKIEIGRIGNQITFGSLDSSGDNWTLMLTYNIVLEGENRGKWIPNPKESMLGEKDVTDPDEIEKLGCEFAEKIIREKRWETGKKMKHRFFVEYAPMDVWGDGIPMSPHWLYSSLDLSSCTACKKTGVSLQRCGRCGTSTYCSDVCQKGDWAVHKDVCTMSMEDRGQAIKLSEKGGLIKWDVEKTYAKEEGEMSANPNFEIPQVKRRKAD</sequence>
<evidence type="ECO:0000256" key="1">
    <source>
        <dbReference type="ARBA" id="ARBA00022723"/>
    </source>
</evidence>
<keyword evidence="1" id="KW-0479">Metal-binding</keyword>
<organism evidence="7 9">
    <name type="scientific">Alternaria alternata</name>
    <name type="common">Alternaria rot fungus</name>
    <name type="synonym">Torula alternata</name>
    <dbReference type="NCBI Taxonomy" id="5599"/>
    <lineage>
        <taxon>Eukaryota</taxon>
        <taxon>Fungi</taxon>
        <taxon>Dikarya</taxon>
        <taxon>Ascomycota</taxon>
        <taxon>Pezizomycotina</taxon>
        <taxon>Dothideomycetes</taxon>
        <taxon>Pleosporomycetidae</taxon>
        <taxon>Pleosporales</taxon>
        <taxon>Pleosporineae</taxon>
        <taxon>Pleosporaceae</taxon>
        <taxon>Alternaria</taxon>
        <taxon>Alternaria sect. Alternaria</taxon>
        <taxon>Alternaria alternata complex</taxon>
    </lineage>
</organism>
<keyword evidence="9" id="KW-1185">Reference proteome</keyword>
<dbReference type="STRING" id="5599.A0A177DF48"/>
<protein>
    <recommendedName>
        <fullName evidence="6">MYND-type domain-containing protein</fullName>
    </recommendedName>
</protein>
<accession>A0A177DF48</accession>
<feature type="region of interest" description="Disordered" evidence="5">
    <location>
        <begin position="277"/>
        <end position="296"/>
    </location>
</feature>
<dbReference type="EMBL" id="KV441485">
    <property type="protein sequence ID" value="OAG17770.1"/>
    <property type="molecule type" value="Genomic_DNA"/>
</dbReference>
<evidence type="ECO:0000313" key="7">
    <source>
        <dbReference type="EMBL" id="OAG17770.1"/>
    </source>
</evidence>
<dbReference type="PROSITE" id="PS50865">
    <property type="entry name" value="ZF_MYND_2"/>
    <property type="match status" value="1"/>
</dbReference>
<evidence type="ECO:0000256" key="3">
    <source>
        <dbReference type="ARBA" id="ARBA00022833"/>
    </source>
</evidence>
<dbReference type="RefSeq" id="XP_018383191.1">
    <property type="nucleotide sequence ID" value="XM_018530774.1"/>
</dbReference>
<keyword evidence="3" id="KW-0862">Zinc</keyword>
<dbReference type="Pfam" id="PF01753">
    <property type="entry name" value="zf-MYND"/>
    <property type="match status" value="1"/>
</dbReference>
<dbReference type="EMBL" id="PDXD01000044">
    <property type="protein sequence ID" value="RYN69353.1"/>
    <property type="molecule type" value="Genomic_DNA"/>
</dbReference>
<dbReference type="OMA" id="MSPHWLY"/>
<dbReference type="Proteomes" id="UP000291422">
    <property type="component" value="Unassembled WGS sequence"/>
</dbReference>
<evidence type="ECO:0000256" key="2">
    <source>
        <dbReference type="ARBA" id="ARBA00022771"/>
    </source>
</evidence>
<dbReference type="AlphaFoldDB" id="A0A177DF48"/>
<evidence type="ECO:0000313" key="9">
    <source>
        <dbReference type="Proteomes" id="UP000077248"/>
    </source>
</evidence>
<evidence type="ECO:0000256" key="4">
    <source>
        <dbReference type="PROSITE-ProRule" id="PRU00134"/>
    </source>
</evidence>
<dbReference type="Proteomes" id="UP000077248">
    <property type="component" value="Unassembled WGS sequence"/>
</dbReference>
<feature type="domain" description="MYND-type" evidence="6">
    <location>
        <begin position="206"/>
        <end position="244"/>
    </location>
</feature>